<gene>
    <name evidence="2" type="ORF">Voc01_092130</name>
</gene>
<organism evidence="2 3">
    <name type="scientific">Virgisporangium ochraceum</name>
    <dbReference type="NCBI Taxonomy" id="65505"/>
    <lineage>
        <taxon>Bacteria</taxon>
        <taxon>Bacillati</taxon>
        <taxon>Actinomycetota</taxon>
        <taxon>Actinomycetes</taxon>
        <taxon>Micromonosporales</taxon>
        <taxon>Micromonosporaceae</taxon>
        <taxon>Virgisporangium</taxon>
    </lineage>
</organism>
<evidence type="ECO:0000313" key="3">
    <source>
        <dbReference type="Proteomes" id="UP000635606"/>
    </source>
</evidence>
<name>A0A8J4A374_9ACTN</name>
<keyword evidence="3" id="KW-1185">Reference proteome</keyword>
<proteinExistence type="predicted"/>
<sequence>MGRTALAAPPLASAAPPPALPRACAVRAWRGPGRDPRDLGHFCIEFDARVSKIAKGWRGAAGGGGAVWRGAAGGGGAKGKARGAMSAGGAMSVGGAMSAGGAR</sequence>
<dbReference type="Proteomes" id="UP000635606">
    <property type="component" value="Unassembled WGS sequence"/>
</dbReference>
<feature type="region of interest" description="Disordered" evidence="1">
    <location>
        <begin position="72"/>
        <end position="103"/>
    </location>
</feature>
<evidence type="ECO:0000256" key="1">
    <source>
        <dbReference type="SAM" id="MobiDB-lite"/>
    </source>
</evidence>
<protein>
    <submittedName>
        <fullName evidence="2">Uncharacterized protein</fullName>
    </submittedName>
</protein>
<reference evidence="2" key="1">
    <citation type="submission" date="2021-01" db="EMBL/GenBank/DDBJ databases">
        <title>Whole genome shotgun sequence of Virgisporangium ochraceum NBRC 16418.</title>
        <authorList>
            <person name="Komaki H."/>
            <person name="Tamura T."/>
        </authorList>
    </citation>
    <scope>NUCLEOTIDE SEQUENCE</scope>
    <source>
        <strain evidence="2">NBRC 16418</strain>
    </source>
</reference>
<feature type="compositionally biased region" description="Low complexity" evidence="1">
    <location>
        <begin position="82"/>
        <end position="103"/>
    </location>
</feature>
<dbReference type="AlphaFoldDB" id="A0A8J4A374"/>
<accession>A0A8J4A374</accession>
<comment type="caution">
    <text evidence="2">The sequence shown here is derived from an EMBL/GenBank/DDBJ whole genome shotgun (WGS) entry which is preliminary data.</text>
</comment>
<evidence type="ECO:0000313" key="2">
    <source>
        <dbReference type="EMBL" id="GIJ74296.1"/>
    </source>
</evidence>
<dbReference type="EMBL" id="BOPH01000132">
    <property type="protein sequence ID" value="GIJ74296.1"/>
    <property type="molecule type" value="Genomic_DNA"/>
</dbReference>